<protein>
    <recommendedName>
        <fullName evidence="4">Lipoprotein</fullName>
    </recommendedName>
</protein>
<dbReference type="RefSeq" id="WP_136446863.1">
    <property type="nucleotide sequence ID" value="NZ_SSXH01000041.1"/>
</dbReference>
<keyword evidence="1" id="KW-0732">Signal</keyword>
<proteinExistence type="predicted"/>
<gene>
    <name evidence="2" type="ORF">E7Y31_03330</name>
</gene>
<evidence type="ECO:0008006" key="4">
    <source>
        <dbReference type="Google" id="ProtNLM"/>
    </source>
</evidence>
<feature type="signal peptide" evidence="1">
    <location>
        <begin position="1"/>
        <end position="40"/>
    </location>
</feature>
<comment type="caution">
    <text evidence="2">The sequence shown here is derived from an EMBL/GenBank/DDBJ whole genome shotgun (WGS) entry which is preliminary data.</text>
</comment>
<dbReference type="Proteomes" id="UP000305282">
    <property type="component" value="Unassembled WGS sequence"/>
</dbReference>
<evidence type="ECO:0000313" key="2">
    <source>
        <dbReference type="EMBL" id="THJ75819.1"/>
    </source>
</evidence>
<dbReference type="EMBL" id="SSXH01000041">
    <property type="protein sequence ID" value="THJ75819.1"/>
    <property type="molecule type" value="Genomic_DNA"/>
</dbReference>
<dbReference type="OrthoDB" id="3629459at2"/>
<name>A0A4V3Z7W9_9ACTN</name>
<organism evidence="2 3">
    <name type="scientific">Candidatus Frankia alpina</name>
    <dbReference type="NCBI Taxonomy" id="2699483"/>
    <lineage>
        <taxon>Bacteria</taxon>
        <taxon>Bacillati</taxon>
        <taxon>Actinomycetota</taxon>
        <taxon>Actinomycetes</taxon>
        <taxon>Frankiales</taxon>
        <taxon>Frankiaceae</taxon>
        <taxon>Frankia</taxon>
    </lineage>
</organism>
<accession>A0A4V3Z7W9</accession>
<reference evidence="2 3" key="1">
    <citation type="submission" date="2019-04" db="EMBL/GenBank/DDBJ databases">
        <title>Draft genome sequences for three unisolated Alnus-infective Frankia Sp+ strains, AgTrS, AiOr and AvVan, the first sequenced Frankia strains able to sporulate in-planta.</title>
        <authorList>
            <person name="Bethencourt L."/>
            <person name="Vautrin F."/>
            <person name="Taib N."/>
            <person name="Dubost A."/>
            <person name="Castro-Garcia L."/>
            <person name="Imbaud O."/>
            <person name="Abrouk D."/>
            <person name="Fournier P."/>
            <person name="Briolay J."/>
            <person name="Nguyen A."/>
            <person name="Normand P."/>
            <person name="Fernandez M.P."/>
            <person name="Brochier-Armanet C."/>
            <person name="Herrera-Belaroussi A."/>
        </authorList>
    </citation>
    <scope>NUCLEOTIDE SEQUENCE [LARGE SCALE GENOMIC DNA]</scope>
    <source>
        <strain evidence="2 3">AvVan</strain>
    </source>
</reference>
<sequence>MGMIRDVTGLPNSARSRVTVRAAGLVAVALLTLAGCGSDAAATSTAAPAVGATVTGTTTAHTAEQVAAALRGAGVPLAVTRVYTADTDPNHLLGRPNGYTSKLAFTDSRIPAAEVDGFDADATERGGSVEVYPDAAGATARKEFIQAALKGAGGVLGSEYDYLSGGVIVRVTGKLTPDQAGVYERALAAAAG</sequence>
<dbReference type="AlphaFoldDB" id="A0A4V3Z7W9"/>
<feature type="chain" id="PRO_5038960894" description="Lipoprotein" evidence="1">
    <location>
        <begin position="41"/>
        <end position="192"/>
    </location>
</feature>
<keyword evidence="3" id="KW-1185">Reference proteome</keyword>
<evidence type="ECO:0000256" key="1">
    <source>
        <dbReference type="SAM" id="SignalP"/>
    </source>
</evidence>
<evidence type="ECO:0000313" key="3">
    <source>
        <dbReference type="Proteomes" id="UP000305282"/>
    </source>
</evidence>